<keyword evidence="6" id="KW-1185">Reference proteome</keyword>
<dbReference type="RefSeq" id="WP_271789279.1">
    <property type="nucleotide sequence ID" value="NZ_CAMXCJ010000001.1"/>
</dbReference>
<evidence type="ECO:0000256" key="1">
    <source>
        <dbReference type="SAM" id="Coils"/>
    </source>
</evidence>
<evidence type="ECO:0000313" key="4">
    <source>
        <dbReference type="EMBL" id="CAI3936592.1"/>
    </source>
</evidence>
<name>A0A9W4TJZ4_9PROT</name>
<evidence type="ECO:0000313" key="6">
    <source>
        <dbReference type="Proteomes" id="UP001154259"/>
    </source>
</evidence>
<dbReference type="Proteomes" id="UP001154255">
    <property type="component" value="Unassembled WGS sequence"/>
</dbReference>
<comment type="caution">
    <text evidence="3">The sequence shown here is derived from an EMBL/GenBank/DDBJ whole genome shotgun (WGS) entry which is preliminary data.</text>
</comment>
<evidence type="ECO:0000313" key="5">
    <source>
        <dbReference type="Proteomes" id="UP001154255"/>
    </source>
</evidence>
<dbReference type="Proteomes" id="UP001154259">
    <property type="component" value="Unassembled WGS sequence"/>
</dbReference>
<sequence>MNQKIDPKELKVLADILALVLEDQPGQSANALETIKKRAKKDTITGGALKNLFKNIANNPPSSNSANNAQYKNQSDSLELTRARSHISNLTRNITQLDIVIRDLRRQNETLKSELLLTQRSRAELQTELHAQSDKFPFKTATIIVSILCGLFFGIAGTSVFNSAMYQPYQPDNTTYLH</sequence>
<reference evidence="3" key="1">
    <citation type="submission" date="2022-10" db="EMBL/GenBank/DDBJ databases">
        <authorList>
            <person name="Botero Cardona J."/>
        </authorList>
    </citation>
    <scope>NUCLEOTIDE SEQUENCE</scope>
    <source>
        <strain evidence="3">LMG 31819</strain>
        <strain evidence="4">R-53529</strain>
    </source>
</reference>
<proteinExistence type="predicted"/>
<keyword evidence="1" id="KW-0175">Coiled coil</keyword>
<dbReference type="EMBL" id="CAMXCM010000001">
    <property type="protein sequence ID" value="CAI3924370.1"/>
    <property type="molecule type" value="Genomic_DNA"/>
</dbReference>
<dbReference type="EMBL" id="CAMXCS010000001">
    <property type="protein sequence ID" value="CAI3936592.1"/>
    <property type="molecule type" value="Genomic_DNA"/>
</dbReference>
<gene>
    <name evidence="4" type="ORF">R53529_LOCUS854</name>
    <name evidence="3" type="ORF">R53530_LOCUS247</name>
</gene>
<evidence type="ECO:0000313" key="3">
    <source>
        <dbReference type="EMBL" id="CAI3924370.1"/>
    </source>
</evidence>
<organism evidence="3 5">
    <name type="scientific">Commensalibacter communis</name>
    <dbReference type="NCBI Taxonomy" id="2972786"/>
    <lineage>
        <taxon>Bacteria</taxon>
        <taxon>Pseudomonadati</taxon>
        <taxon>Pseudomonadota</taxon>
        <taxon>Alphaproteobacteria</taxon>
        <taxon>Acetobacterales</taxon>
        <taxon>Acetobacteraceae</taxon>
    </lineage>
</organism>
<feature type="coiled-coil region" evidence="1">
    <location>
        <begin position="87"/>
        <end position="128"/>
    </location>
</feature>
<evidence type="ECO:0000256" key="2">
    <source>
        <dbReference type="SAM" id="Phobius"/>
    </source>
</evidence>
<accession>A0A9W4TJZ4</accession>
<keyword evidence="2" id="KW-0812">Transmembrane</keyword>
<feature type="transmembrane region" description="Helical" evidence="2">
    <location>
        <begin position="141"/>
        <end position="161"/>
    </location>
</feature>
<keyword evidence="2" id="KW-0472">Membrane</keyword>
<protein>
    <submittedName>
        <fullName evidence="3">Uncharacterized protein</fullName>
    </submittedName>
</protein>
<dbReference type="AlphaFoldDB" id="A0A9W4TJZ4"/>
<keyword evidence="2" id="KW-1133">Transmembrane helix</keyword>